<dbReference type="InParanoid" id="G0QQL0"/>
<protein>
    <submittedName>
        <fullName evidence="1">Zinc finger family protein, putative</fullName>
    </submittedName>
</protein>
<keyword evidence="2" id="KW-1185">Reference proteome</keyword>
<dbReference type="EMBL" id="GL983655">
    <property type="protein sequence ID" value="EGR32494.1"/>
    <property type="molecule type" value="Genomic_DNA"/>
</dbReference>
<evidence type="ECO:0000313" key="1">
    <source>
        <dbReference type="EMBL" id="EGR32494.1"/>
    </source>
</evidence>
<dbReference type="OrthoDB" id="298156at2759"/>
<name>G0QQL0_ICHMU</name>
<dbReference type="Proteomes" id="UP000008983">
    <property type="component" value="Unassembled WGS sequence"/>
</dbReference>
<accession>G0QQL0</accession>
<dbReference type="AlphaFoldDB" id="G0QQL0"/>
<gene>
    <name evidence="1" type="ORF">IMG5_080930</name>
</gene>
<evidence type="ECO:0000313" key="2">
    <source>
        <dbReference type="Proteomes" id="UP000008983"/>
    </source>
</evidence>
<organism evidence="1 2">
    <name type="scientific">Ichthyophthirius multifiliis</name>
    <name type="common">White spot disease agent</name>
    <name type="synonym">Ich</name>
    <dbReference type="NCBI Taxonomy" id="5932"/>
    <lineage>
        <taxon>Eukaryota</taxon>
        <taxon>Sar</taxon>
        <taxon>Alveolata</taxon>
        <taxon>Ciliophora</taxon>
        <taxon>Intramacronucleata</taxon>
        <taxon>Oligohymenophorea</taxon>
        <taxon>Hymenostomatida</taxon>
        <taxon>Ophryoglenina</taxon>
        <taxon>Ichthyophthirius</taxon>
    </lineage>
</organism>
<reference evidence="1 2" key="1">
    <citation type="submission" date="2011-07" db="EMBL/GenBank/DDBJ databases">
        <authorList>
            <person name="Coyne R."/>
            <person name="Brami D."/>
            <person name="Johnson J."/>
            <person name="Hostetler J."/>
            <person name="Hannick L."/>
            <person name="Clark T."/>
            <person name="Cassidy-Hanley D."/>
            <person name="Inman J."/>
        </authorList>
    </citation>
    <scope>NUCLEOTIDE SEQUENCE [LARGE SCALE GENOMIC DNA]</scope>
    <source>
        <strain evidence="1 2">G5</strain>
    </source>
</reference>
<dbReference type="RefSeq" id="XP_004036480.1">
    <property type="nucleotide sequence ID" value="XM_004036432.1"/>
</dbReference>
<dbReference type="GeneID" id="14908657"/>
<proteinExistence type="predicted"/>
<sequence length="134" mass="15904">MLQILEEYEETYDLYERDDDDDKNAYKTLPKKTRRMGNLNQHAIQYHAKNTVFLELKNGLILLVGYPKNIVFGNLYIDSFGQIPNPKNQNIQMFKIDLKLYNLLQDVIAKKKIPQEICYQLMKNSNILIDRDYI</sequence>
<dbReference type="eggNOG" id="KOG1140">
    <property type="taxonomic scope" value="Eukaryota"/>
</dbReference>
<dbReference type="STRING" id="857967.G0QQL0"/>